<proteinExistence type="predicted"/>
<reference evidence="1" key="2">
    <citation type="journal article" date="2015" name="Data Brief">
        <title>Shoot transcriptome of the giant reed, Arundo donax.</title>
        <authorList>
            <person name="Barrero R.A."/>
            <person name="Guerrero F.D."/>
            <person name="Moolhuijzen P."/>
            <person name="Goolsby J.A."/>
            <person name="Tidwell J."/>
            <person name="Bellgard S.E."/>
            <person name="Bellgard M.I."/>
        </authorList>
    </citation>
    <scope>NUCLEOTIDE SEQUENCE</scope>
    <source>
        <tissue evidence="1">Shoot tissue taken approximately 20 cm above the soil surface</tissue>
    </source>
</reference>
<accession>A0A0A9FVL4</accession>
<dbReference type="AlphaFoldDB" id="A0A0A9FVL4"/>
<organism evidence="1">
    <name type="scientific">Arundo donax</name>
    <name type="common">Giant reed</name>
    <name type="synonym">Donax arundinaceus</name>
    <dbReference type="NCBI Taxonomy" id="35708"/>
    <lineage>
        <taxon>Eukaryota</taxon>
        <taxon>Viridiplantae</taxon>
        <taxon>Streptophyta</taxon>
        <taxon>Embryophyta</taxon>
        <taxon>Tracheophyta</taxon>
        <taxon>Spermatophyta</taxon>
        <taxon>Magnoliopsida</taxon>
        <taxon>Liliopsida</taxon>
        <taxon>Poales</taxon>
        <taxon>Poaceae</taxon>
        <taxon>PACMAD clade</taxon>
        <taxon>Arundinoideae</taxon>
        <taxon>Arundineae</taxon>
        <taxon>Arundo</taxon>
    </lineage>
</organism>
<reference evidence="1" key="1">
    <citation type="submission" date="2014-09" db="EMBL/GenBank/DDBJ databases">
        <authorList>
            <person name="Magalhaes I.L.F."/>
            <person name="Oliveira U."/>
            <person name="Santos F.R."/>
            <person name="Vidigal T.H.D.A."/>
            <person name="Brescovit A.D."/>
            <person name="Santos A.J."/>
        </authorList>
    </citation>
    <scope>NUCLEOTIDE SEQUENCE</scope>
    <source>
        <tissue evidence="1">Shoot tissue taken approximately 20 cm above the soil surface</tissue>
    </source>
</reference>
<name>A0A0A9FVL4_ARUDO</name>
<evidence type="ECO:0000313" key="1">
    <source>
        <dbReference type="EMBL" id="JAE15274.1"/>
    </source>
</evidence>
<protein>
    <submittedName>
        <fullName evidence="1">Uncharacterized protein</fullName>
    </submittedName>
</protein>
<sequence length="23" mass="2643">MQVFLLSTLWSMVSASVENCRKL</sequence>
<dbReference type="EMBL" id="GBRH01182622">
    <property type="protein sequence ID" value="JAE15274.1"/>
    <property type="molecule type" value="Transcribed_RNA"/>
</dbReference>